<protein>
    <submittedName>
        <fullName evidence="3">DUF1648 domain-containing protein</fullName>
    </submittedName>
</protein>
<dbReference type="EMBL" id="CP078063">
    <property type="protein sequence ID" value="UVE49484.1"/>
    <property type="molecule type" value="Genomic_DNA"/>
</dbReference>
<keyword evidence="1" id="KW-1133">Transmembrane helix</keyword>
<feature type="domain" description="DUF1648" evidence="2">
    <location>
        <begin position="13"/>
        <end position="59"/>
    </location>
</feature>
<dbReference type="Proteomes" id="UP001058330">
    <property type="component" value="Chromosome"/>
</dbReference>
<sequence length="128" mass="13204">MRVHRMTLLGVAIFAITALASLALLPRLPSEVAIHFGIGGEPDSFVAAPAGVLLLPGIGLATLVFTRVAGSVGIGTSAPPVFDPLLATFLGYVQALVLAYNLGVRINVTTALAPALVTFVVVVFVIQR</sequence>
<keyword evidence="1" id="KW-0472">Membrane</keyword>
<keyword evidence="4" id="KW-1185">Reference proteome</keyword>
<keyword evidence="1" id="KW-0812">Transmembrane</keyword>
<dbReference type="GeneID" id="74529478"/>
<evidence type="ECO:0000259" key="2">
    <source>
        <dbReference type="Pfam" id="PF07853"/>
    </source>
</evidence>
<organism evidence="3 4">
    <name type="scientific">Haloferax larsenii</name>
    <dbReference type="NCBI Taxonomy" id="302484"/>
    <lineage>
        <taxon>Archaea</taxon>
        <taxon>Methanobacteriati</taxon>
        <taxon>Methanobacteriota</taxon>
        <taxon>Stenosarchaea group</taxon>
        <taxon>Halobacteria</taxon>
        <taxon>Halobacteriales</taxon>
        <taxon>Haloferacaceae</taxon>
        <taxon>Haloferax</taxon>
    </lineage>
</organism>
<dbReference type="RefSeq" id="WP_007539761.1">
    <property type="nucleotide sequence ID" value="NZ_CP078063.1"/>
</dbReference>
<name>A0ABY5RAV3_HALLR</name>
<feature type="transmembrane region" description="Helical" evidence="1">
    <location>
        <begin position="106"/>
        <end position="126"/>
    </location>
</feature>
<accession>A0ABY5RAV3</accession>
<gene>
    <name evidence="3" type="ORF">KU306_11205</name>
</gene>
<reference evidence="3" key="1">
    <citation type="submission" date="2021-07" db="EMBL/GenBank/DDBJ databases">
        <title>Studies on halocins as antimicrobial molecules from haloarchaea.</title>
        <authorList>
            <person name="Kumar S."/>
            <person name="Khare S.K."/>
        </authorList>
    </citation>
    <scope>NUCLEOTIDE SEQUENCE</scope>
    <source>
        <strain evidence="3">NCIM 5678</strain>
    </source>
</reference>
<evidence type="ECO:0000313" key="4">
    <source>
        <dbReference type="Proteomes" id="UP001058330"/>
    </source>
</evidence>
<proteinExistence type="predicted"/>
<feature type="transmembrane region" description="Helical" evidence="1">
    <location>
        <begin position="81"/>
        <end position="100"/>
    </location>
</feature>
<feature type="transmembrane region" description="Helical" evidence="1">
    <location>
        <begin position="46"/>
        <end position="69"/>
    </location>
</feature>
<evidence type="ECO:0000256" key="1">
    <source>
        <dbReference type="SAM" id="Phobius"/>
    </source>
</evidence>
<dbReference type="Pfam" id="PF07853">
    <property type="entry name" value="DUF1648"/>
    <property type="match status" value="1"/>
</dbReference>
<dbReference type="InterPro" id="IPR012867">
    <property type="entry name" value="DUF1648"/>
</dbReference>
<evidence type="ECO:0000313" key="3">
    <source>
        <dbReference type="EMBL" id="UVE49484.1"/>
    </source>
</evidence>